<reference evidence="3" key="1">
    <citation type="submission" date="2021-01" db="EMBL/GenBank/DDBJ databases">
        <authorList>
            <person name="Corre E."/>
            <person name="Pelletier E."/>
            <person name="Niang G."/>
            <person name="Scheremetjew M."/>
            <person name="Finn R."/>
            <person name="Kale V."/>
            <person name="Holt S."/>
            <person name="Cochrane G."/>
            <person name="Meng A."/>
            <person name="Brown T."/>
            <person name="Cohen L."/>
        </authorList>
    </citation>
    <scope>NUCLEOTIDE SEQUENCE</scope>
    <source>
        <strain evidence="3">OF101</strain>
    </source>
</reference>
<dbReference type="InterPro" id="IPR025239">
    <property type="entry name" value="DUF4187"/>
</dbReference>
<feature type="region of interest" description="Disordered" evidence="1">
    <location>
        <begin position="31"/>
        <end position="50"/>
    </location>
</feature>
<organism evidence="3">
    <name type="scientific">Alexandrium catenella</name>
    <name type="common">Red tide dinoflagellate</name>
    <name type="synonym">Gonyaulax catenella</name>
    <dbReference type="NCBI Taxonomy" id="2925"/>
    <lineage>
        <taxon>Eukaryota</taxon>
        <taxon>Sar</taxon>
        <taxon>Alveolata</taxon>
        <taxon>Dinophyceae</taxon>
        <taxon>Gonyaulacales</taxon>
        <taxon>Pyrocystaceae</taxon>
        <taxon>Alexandrium</taxon>
    </lineage>
</organism>
<feature type="region of interest" description="Disordered" evidence="1">
    <location>
        <begin position="81"/>
        <end position="118"/>
    </location>
</feature>
<accession>A0A7S1RTK1</accession>
<proteinExistence type="predicted"/>
<evidence type="ECO:0000256" key="1">
    <source>
        <dbReference type="SAM" id="MobiDB-lite"/>
    </source>
</evidence>
<dbReference type="Pfam" id="PF13821">
    <property type="entry name" value="DUF4187"/>
    <property type="match status" value="1"/>
</dbReference>
<sequence length="118" mass="13512">MTHLRTVHRYCLYCGCVFDSFEDLERNCPGFTEQEHEDAPNPAARTSEETALAPAGQIEVFEEDPLDSFMAGMQDQLVKDIKSSTAATKNRDQPRKGWSFSQQEQQNRNEAKRTKRGR</sequence>
<dbReference type="SMART" id="SM01173">
    <property type="entry name" value="DUF4187"/>
    <property type="match status" value="1"/>
</dbReference>
<dbReference type="AlphaFoldDB" id="A0A7S1RTK1"/>
<evidence type="ECO:0000313" key="3">
    <source>
        <dbReference type="EMBL" id="CAD9175006.1"/>
    </source>
</evidence>
<name>A0A7S1RTK1_ALECA</name>
<protein>
    <recommendedName>
        <fullName evidence="2">DUF4187 domain-containing protein</fullName>
    </recommendedName>
</protein>
<feature type="domain" description="DUF4187" evidence="2">
    <location>
        <begin position="2"/>
        <end position="36"/>
    </location>
</feature>
<evidence type="ECO:0000259" key="2">
    <source>
        <dbReference type="SMART" id="SM01173"/>
    </source>
</evidence>
<dbReference type="EMBL" id="HBGE01086858">
    <property type="protein sequence ID" value="CAD9175006.1"/>
    <property type="molecule type" value="Transcribed_RNA"/>
</dbReference>
<gene>
    <name evidence="3" type="ORF">ACAT0790_LOCUS51775</name>
</gene>